<reference evidence="8 9" key="1">
    <citation type="submission" date="2023-02" db="EMBL/GenBank/DDBJ databases">
        <title>Genome sequence of Mucilaginibacter jinjuensis strain KACC 16571.</title>
        <authorList>
            <person name="Kim S."/>
            <person name="Heo J."/>
            <person name="Kwon S.-W."/>
        </authorList>
    </citation>
    <scope>NUCLEOTIDE SEQUENCE [LARGE SCALE GENOMIC DNA]</scope>
    <source>
        <strain evidence="8 9">KACC 16571</strain>
    </source>
</reference>
<dbReference type="InterPro" id="IPR033985">
    <property type="entry name" value="SusD-like_N"/>
</dbReference>
<feature type="domain" description="SusD-like N-terminal" evidence="7">
    <location>
        <begin position="111"/>
        <end position="226"/>
    </location>
</feature>
<dbReference type="InterPro" id="IPR012944">
    <property type="entry name" value="SusD_RagB_dom"/>
</dbReference>
<name>A0ABY7TEA9_9SPHI</name>
<dbReference type="InterPro" id="IPR011990">
    <property type="entry name" value="TPR-like_helical_dom_sf"/>
</dbReference>
<evidence type="ECO:0000256" key="4">
    <source>
        <dbReference type="ARBA" id="ARBA00023136"/>
    </source>
</evidence>
<keyword evidence="5" id="KW-0998">Cell outer membrane</keyword>
<evidence type="ECO:0000313" key="9">
    <source>
        <dbReference type="Proteomes" id="UP001216139"/>
    </source>
</evidence>
<proteinExistence type="inferred from homology"/>
<evidence type="ECO:0000259" key="6">
    <source>
        <dbReference type="Pfam" id="PF07980"/>
    </source>
</evidence>
<comment type="subcellular location">
    <subcellularLocation>
        <location evidence="1">Cell outer membrane</location>
    </subcellularLocation>
</comment>
<dbReference type="Proteomes" id="UP001216139">
    <property type="component" value="Chromosome"/>
</dbReference>
<dbReference type="Pfam" id="PF14322">
    <property type="entry name" value="SusD-like_3"/>
    <property type="match status" value="1"/>
</dbReference>
<dbReference type="RefSeq" id="WP_273633348.1">
    <property type="nucleotide sequence ID" value="NZ_CP117167.1"/>
</dbReference>
<evidence type="ECO:0000256" key="1">
    <source>
        <dbReference type="ARBA" id="ARBA00004442"/>
    </source>
</evidence>
<dbReference type="EMBL" id="CP117167">
    <property type="protein sequence ID" value="WCT14855.1"/>
    <property type="molecule type" value="Genomic_DNA"/>
</dbReference>
<keyword evidence="4" id="KW-0472">Membrane</keyword>
<evidence type="ECO:0000256" key="5">
    <source>
        <dbReference type="ARBA" id="ARBA00023237"/>
    </source>
</evidence>
<evidence type="ECO:0000256" key="2">
    <source>
        <dbReference type="ARBA" id="ARBA00006275"/>
    </source>
</evidence>
<gene>
    <name evidence="8" type="ORF">PQO05_12995</name>
</gene>
<dbReference type="SUPFAM" id="SSF48452">
    <property type="entry name" value="TPR-like"/>
    <property type="match status" value="1"/>
</dbReference>
<dbReference type="Pfam" id="PF07980">
    <property type="entry name" value="SusD_RagB"/>
    <property type="match status" value="1"/>
</dbReference>
<keyword evidence="3" id="KW-0732">Signal</keyword>
<evidence type="ECO:0000259" key="7">
    <source>
        <dbReference type="Pfam" id="PF14322"/>
    </source>
</evidence>
<accession>A0ABY7TEA9</accession>
<sequence>MKKLLYLLIGVGLVTGIYSCQKTFLQKPNTTGSSTIETVFSNTTGALSALSAAYRLALIQGLPYSGLGHGTLSGISGEMSKGYNWHATFLIAGNGMSPNPGDGNDALADDKFSDDYASIRKNYLVLENVDKVSDMDAATKATIKAEMTGLNAYRYMGMFIRYGGVPIVTKSFDASDNLSVPRGTLQQTLDQVTTLCDAAIAGLPDKWPDNFGGRLTKGSVLAIKARTLMFAARPLFNTATPYLSFGSNNKMICFGNQDQNRWTAAITANEAMISWANANGYGIINTGGGINTPNTKAFDDYGNATSTPSNREVILAYKVDEGGNGIPKYFNRSPYYNLNGDRYDTDNSGTLSNFMTNYYKADGTDQTWPGINDAARPYSEYNTKIMQMEPRCLVDNLFPGIDAANNAGDYSWSVAGWQRGIINQNGGQGKGNATTTKFYYHAGSRLWMEFPLFRMAEFYLNLAEAYNEVGNTAKALENLNVVHNRAGLPSITTADQSALRKAIQREWAVEFYNENQRYFLVKHWKLDDIGNGLLGGAMREFSFTTVPGAANVNLASALLTYKDYVTYTAYWNPKMYLDPFPQAEINKGIIVQNPGY</sequence>
<comment type="similarity">
    <text evidence="2">Belongs to the SusD family.</text>
</comment>
<keyword evidence="9" id="KW-1185">Reference proteome</keyword>
<evidence type="ECO:0000313" key="8">
    <source>
        <dbReference type="EMBL" id="WCT14855.1"/>
    </source>
</evidence>
<protein>
    <submittedName>
        <fullName evidence="8">RagB/SusD family nutrient uptake outer membrane protein</fullName>
    </submittedName>
</protein>
<evidence type="ECO:0000256" key="3">
    <source>
        <dbReference type="ARBA" id="ARBA00022729"/>
    </source>
</evidence>
<organism evidence="8 9">
    <name type="scientific">Mucilaginibacter jinjuensis</name>
    <dbReference type="NCBI Taxonomy" id="1176721"/>
    <lineage>
        <taxon>Bacteria</taxon>
        <taxon>Pseudomonadati</taxon>
        <taxon>Bacteroidota</taxon>
        <taxon>Sphingobacteriia</taxon>
        <taxon>Sphingobacteriales</taxon>
        <taxon>Sphingobacteriaceae</taxon>
        <taxon>Mucilaginibacter</taxon>
    </lineage>
</organism>
<dbReference type="Gene3D" id="1.25.40.390">
    <property type="match status" value="1"/>
</dbReference>
<dbReference type="PROSITE" id="PS51257">
    <property type="entry name" value="PROKAR_LIPOPROTEIN"/>
    <property type="match status" value="1"/>
</dbReference>
<feature type="domain" description="RagB/SusD" evidence="6">
    <location>
        <begin position="312"/>
        <end position="596"/>
    </location>
</feature>